<accession>A0A3B0S4M9</accession>
<protein>
    <submittedName>
        <fullName evidence="2">Blue copper oxidase CueO</fullName>
    </submittedName>
</protein>
<proteinExistence type="predicted"/>
<dbReference type="InterPro" id="IPR011707">
    <property type="entry name" value="Cu-oxidase-like_N"/>
</dbReference>
<dbReference type="AlphaFoldDB" id="A0A3B0S4M9"/>
<feature type="domain" description="Plastocyanin-like" evidence="1">
    <location>
        <begin position="62"/>
        <end position="173"/>
    </location>
</feature>
<feature type="non-terminal residue" evidence="2">
    <location>
        <position position="420"/>
    </location>
</feature>
<dbReference type="Pfam" id="PF07732">
    <property type="entry name" value="Cu-oxidase_3"/>
    <property type="match status" value="1"/>
</dbReference>
<dbReference type="InterPro" id="IPR008972">
    <property type="entry name" value="Cupredoxin"/>
</dbReference>
<dbReference type="SUPFAM" id="SSF49503">
    <property type="entry name" value="Cupredoxins"/>
    <property type="match status" value="2"/>
</dbReference>
<name>A0A3B0S4M9_9ZZZZ</name>
<sequence length="420" mass="43692">MTVNHPRKLSRRAYLSGLAAVGAVGAVGALPRLAYAGMHTKRLAMPPLLDATKTGRFSLRAQAGKANFMGRSDSNTIGFNQSYLGPVVRVAQGETEVTVENSLKMPVSTHWHGLVIPGEVDGGPHQPVDAGGTWKITLPITQPTATAWYHSHIHGQTATQVYAGLAGVLQISDGRDDERGLPSTYGEDDLMLVVQDRSFDRRGRMNYAPNMHGVLGDTIVVNGQVGRVAAVPAGIVRLRVLNGSNARIYRLAMASGRQMHLIASEAGLLPEPLALPGITLAPGERVEILVDFAGAESDSLVSALVSNTPMMGGMMGGGMMGGGMMGGGGMMQSGGGSFELQRFKVDPGLTPRITRLAGNTGEVLPDLSPEGAVQRRFTLDMGMGAMMGGGGMMGGMMGGGSMGGGMAAGAEEALWSNGKP</sequence>
<dbReference type="Gene3D" id="2.60.40.420">
    <property type="entry name" value="Cupredoxins - blue copper proteins"/>
    <property type="match status" value="2"/>
</dbReference>
<dbReference type="PANTHER" id="PTHR48267:SF1">
    <property type="entry name" value="BILIRUBIN OXIDASE"/>
    <property type="match status" value="1"/>
</dbReference>
<evidence type="ECO:0000259" key="1">
    <source>
        <dbReference type="Pfam" id="PF07732"/>
    </source>
</evidence>
<dbReference type="InterPro" id="IPR006311">
    <property type="entry name" value="TAT_signal"/>
</dbReference>
<organism evidence="2">
    <name type="scientific">hydrothermal vent metagenome</name>
    <dbReference type="NCBI Taxonomy" id="652676"/>
    <lineage>
        <taxon>unclassified sequences</taxon>
        <taxon>metagenomes</taxon>
        <taxon>ecological metagenomes</taxon>
    </lineage>
</organism>
<dbReference type="PROSITE" id="PS51318">
    <property type="entry name" value="TAT"/>
    <property type="match status" value="1"/>
</dbReference>
<dbReference type="GO" id="GO:0005507">
    <property type="term" value="F:copper ion binding"/>
    <property type="evidence" value="ECO:0007669"/>
    <property type="project" value="InterPro"/>
</dbReference>
<dbReference type="PANTHER" id="PTHR48267">
    <property type="entry name" value="CUPREDOXIN SUPERFAMILY PROTEIN"/>
    <property type="match status" value="1"/>
</dbReference>
<reference evidence="2" key="1">
    <citation type="submission" date="2018-06" db="EMBL/GenBank/DDBJ databases">
        <authorList>
            <person name="Zhirakovskaya E."/>
        </authorList>
    </citation>
    <scope>NUCLEOTIDE SEQUENCE</scope>
</reference>
<dbReference type="EMBL" id="UOEG01000219">
    <property type="protein sequence ID" value="VAW01031.1"/>
    <property type="molecule type" value="Genomic_DNA"/>
</dbReference>
<gene>
    <name evidence="2" type="ORF">MNBD_ALPHA07-1921</name>
</gene>
<dbReference type="InterPro" id="IPR045087">
    <property type="entry name" value="Cu-oxidase_fam"/>
</dbReference>
<evidence type="ECO:0000313" key="2">
    <source>
        <dbReference type="EMBL" id="VAW01031.1"/>
    </source>
</evidence>